<keyword evidence="1 6" id="KW-0645">Protease</keyword>
<dbReference type="GO" id="GO:0051603">
    <property type="term" value="P:proteolysis involved in protein catabolic process"/>
    <property type="evidence" value="ECO:0007669"/>
    <property type="project" value="TreeGrafter"/>
</dbReference>
<dbReference type="EMBL" id="JAAGOH010000025">
    <property type="protein sequence ID" value="NDY92973.1"/>
    <property type="molecule type" value="Genomic_DNA"/>
</dbReference>
<dbReference type="GO" id="GO:0016020">
    <property type="term" value="C:membrane"/>
    <property type="evidence" value="ECO:0007669"/>
    <property type="project" value="TreeGrafter"/>
</dbReference>
<evidence type="ECO:0000256" key="1">
    <source>
        <dbReference type="ARBA" id="ARBA00022670"/>
    </source>
</evidence>
<dbReference type="Pfam" id="PF01435">
    <property type="entry name" value="Peptidase_M48"/>
    <property type="match status" value="1"/>
</dbReference>
<evidence type="ECO:0000313" key="9">
    <source>
        <dbReference type="Proteomes" id="UP000484255"/>
    </source>
</evidence>
<accession>A0A7C9PIN8</accession>
<gene>
    <name evidence="8" type="ORF">G3A44_17410</name>
</gene>
<dbReference type="Proteomes" id="UP000484255">
    <property type="component" value="Unassembled WGS sequence"/>
</dbReference>
<dbReference type="InterPro" id="IPR001915">
    <property type="entry name" value="Peptidase_M48"/>
</dbReference>
<keyword evidence="3 6" id="KW-0378">Hydrolase</keyword>
<comment type="caution">
    <text evidence="8">The sequence shown here is derived from an EMBL/GenBank/DDBJ whole genome shotgun (WGS) entry which is preliminary data.</text>
</comment>
<evidence type="ECO:0000259" key="7">
    <source>
        <dbReference type="Pfam" id="PF01435"/>
    </source>
</evidence>
<keyword evidence="2" id="KW-0479">Metal-binding</keyword>
<reference evidence="8 9" key="1">
    <citation type="submission" date="2020-02" db="EMBL/GenBank/DDBJ databases">
        <title>Ideonella bacterium strain TBM-1.</title>
        <authorList>
            <person name="Chen W.-M."/>
        </authorList>
    </citation>
    <scope>NUCLEOTIDE SEQUENCE [LARGE SCALE GENOMIC DNA]</scope>
    <source>
        <strain evidence="8 9">TBM-1</strain>
    </source>
</reference>
<protein>
    <submittedName>
        <fullName evidence="8">M48 family metallopeptidase</fullName>
    </submittedName>
</protein>
<keyword evidence="9" id="KW-1185">Reference proteome</keyword>
<dbReference type="GO" id="GO:0046872">
    <property type="term" value="F:metal ion binding"/>
    <property type="evidence" value="ECO:0007669"/>
    <property type="project" value="UniProtKB-KW"/>
</dbReference>
<evidence type="ECO:0000256" key="2">
    <source>
        <dbReference type="ARBA" id="ARBA00022723"/>
    </source>
</evidence>
<dbReference type="Gene3D" id="3.30.2010.10">
    <property type="entry name" value="Metalloproteases ('zincins'), catalytic domain"/>
    <property type="match status" value="1"/>
</dbReference>
<evidence type="ECO:0000256" key="5">
    <source>
        <dbReference type="ARBA" id="ARBA00023049"/>
    </source>
</evidence>
<evidence type="ECO:0000256" key="6">
    <source>
        <dbReference type="RuleBase" id="RU003983"/>
    </source>
</evidence>
<organism evidence="8 9">
    <name type="scientific">Ideonella livida</name>
    <dbReference type="NCBI Taxonomy" id="2707176"/>
    <lineage>
        <taxon>Bacteria</taxon>
        <taxon>Pseudomonadati</taxon>
        <taxon>Pseudomonadota</taxon>
        <taxon>Betaproteobacteria</taxon>
        <taxon>Burkholderiales</taxon>
        <taxon>Sphaerotilaceae</taxon>
        <taxon>Ideonella</taxon>
    </lineage>
</organism>
<dbReference type="PANTHER" id="PTHR22726:SF1">
    <property type="entry name" value="METALLOENDOPEPTIDASE OMA1, MITOCHONDRIAL"/>
    <property type="match status" value="1"/>
</dbReference>
<dbReference type="RefSeq" id="WP_163459027.1">
    <property type="nucleotide sequence ID" value="NZ_JAAGOH010000025.1"/>
</dbReference>
<sequence>MTSCPAFHTDAELALPPLVQARRAATCACHQPVDRHRRRLGAGASLAVAGAWGLAPLSALAAEEGVRGEVGSTSRFAKLVSAEEVEQAAQQQFTQMKQEAAGKRALAPDDHPQVLRLRAIAQRLIPYTQPWNNRASAWKWEVQLFGSKELNAFCMPGGKIAFYFGILQRLQLSDDEVAMIMGHEMAHALREHARERMGKSAATRAGAGLLSSLLGLGNLGDAALSMGAQLLSLKFSREDESEADLVGMELAARAGYDPASGVTLWQKMMKASEGAPPEFLSTHPASKTRIQEIQSHLPKVNGLYAKAARPTQRYQPPV</sequence>
<evidence type="ECO:0000313" key="8">
    <source>
        <dbReference type="EMBL" id="NDY92973.1"/>
    </source>
</evidence>
<comment type="cofactor">
    <cofactor evidence="6">
        <name>Zn(2+)</name>
        <dbReference type="ChEBI" id="CHEBI:29105"/>
    </cofactor>
    <text evidence="6">Binds 1 zinc ion per subunit.</text>
</comment>
<comment type="similarity">
    <text evidence="6">Belongs to the peptidase M48 family.</text>
</comment>
<evidence type="ECO:0000256" key="3">
    <source>
        <dbReference type="ARBA" id="ARBA00022801"/>
    </source>
</evidence>
<dbReference type="GO" id="GO:0004222">
    <property type="term" value="F:metalloendopeptidase activity"/>
    <property type="evidence" value="ECO:0007669"/>
    <property type="project" value="InterPro"/>
</dbReference>
<feature type="domain" description="Peptidase M48" evidence="7">
    <location>
        <begin position="135"/>
        <end position="295"/>
    </location>
</feature>
<keyword evidence="5 6" id="KW-0482">Metalloprotease</keyword>
<dbReference type="AlphaFoldDB" id="A0A7C9PIN8"/>
<dbReference type="CDD" id="cd07331">
    <property type="entry name" value="M48C_Oma1_like"/>
    <property type="match status" value="1"/>
</dbReference>
<dbReference type="InterPro" id="IPR051156">
    <property type="entry name" value="Mito/Outer_Membr_Metalloprot"/>
</dbReference>
<proteinExistence type="inferred from homology"/>
<evidence type="ECO:0000256" key="4">
    <source>
        <dbReference type="ARBA" id="ARBA00022833"/>
    </source>
</evidence>
<name>A0A7C9PIN8_9BURK</name>
<keyword evidence="4 6" id="KW-0862">Zinc</keyword>
<dbReference type="PANTHER" id="PTHR22726">
    <property type="entry name" value="METALLOENDOPEPTIDASE OMA1"/>
    <property type="match status" value="1"/>
</dbReference>